<evidence type="ECO:0000313" key="3">
    <source>
        <dbReference type="EMBL" id="KAA1423575.1"/>
    </source>
</evidence>
<feature type="region of interest" description="Disordered" evidence="1">
    <location>
        <begin position="821"/>
        <end position="854"/>
    </location>
</feature>
<feature type="transmembrane region" description="Helical" evidence="2">
    <location>
        <begin position="152"/>
        <end position="172"/>
    </location>
</feature>
<dbReference type="EMBL" id="VDFQ02000002">
    <property type="protein sequence ID" value="KAA1423575.1"/>
    <property type="molecule type" value="Genomic_DNA"/>
</dbReference>
<keyword evidence="2" id="KW-0472">Membrane</keyword>
<feature type="transmembrane region" description="Helical" evidence="2">
    <location>
        <begin position="260"/>
        <end position="278"/>
    </location>
</feature>
<proteinExistence type="predicted"/>
<keyword evidence="2" id="KW-1133">Transmembrane helix</keyword>
<name>A0A5Q6RZP3_9ACTN</name>
<feature type="transmembrane region" description="Helical" evidence="2">
    <location>
        <begin position="448"/>
        <end position="468"/>
    </location>
</feature>
<gene>
    <name evidence="3" type="ORF">FE697_008230</name>
</gene>
<feature type="transmembrane region" description="Helical" evidence="2">
    <location>
        <begin position="74"/>
        <end position="93"/>
    </location>
</feature>
<keyword evidence="2" id="KW-0812">Transmembrane</keyword>
<dbReference type="Proteomes" id="UP000307768">
    <property type="component" value="Unassembled WGS sequence"/>
</dbReference>
<feature type="transmembrane region" description="Helical" evidence="2">
    <location>
        <begin position="234"/>
        <end position="254"/>
    </location>
</feature>
<comment type="caution">
    <text evidence="3">The sequence shown here is derived from an EMBL/GenBank/DDBJ whole genome shotgun (WGS) entry which is preliminary data.</text>
</comment>
<feature type="transmembrane region" description="Helical" evidence="2">
    <location>
        <begin position="389"/>
        <end position="414"/>
    </location>
</feature>
<feature type="transmembrane region" description="Helical" evidence="2">
    <location>
        <begin position="512"/>
        <end position="533"/>
    </location>
</feature>
<dbReference type="InterPro" id="IPR029058">
    <property type="entry name" value="AB_hydrolase_fold"/>
</dbReference>
<protein>
    <recommendedName>
        <fullName evidence="5">Integral membrane protein</fullName>
    </recommendedName>
</protein>
<dbReference type="SUPFAM" id="SSF53474">
    <property type="entry name" value="alpha/beta-Hydrolases"/>
    <property type="match status" value="1"/>
</dbReference>
<feature type="transmembrane region" description="Helical" evidence="2">
    <location>
        <begin position="298"/>
        <end position="323"/>
    </location>
</feature>
<evidence type="ECO:0000256" key="2">
    <source>
        <dbReference type="SAM" id="Phobius"/>
    </source>
</evidence>
<accession>A0A5Q6RZP3</accession>
<feature type="transmembrane region" description="Helical" evidence="2">
    <location>
        <begin position="346"/>
        <end position="368"/>
    </location>
</feature>
<sequence length="854" mass="93423">MPDDEWVELRVHGVSGTPAGSMLDRPYVSQVGGDDESRYFRSVDTAGNELAGHHGQVLEAYHWGRLTSGSKLKALWLILLPFGMVNGAHFMLPASGPGRTARALHATCDALLRLVGVLLTSMFAFAAGLVLIDLIAWRWAPQARFIGSLEPSVVLGAAVLLSAAVVVVLAFLGRGYREGRIIQLRQRIRAWRTHTPLPPTPSVEPPKERAVTPLAQESFYSGDSRTPTLRDLHIAAGLFVVAAMGVWVAHPFAWEREMTSLQLAIAGWVLVVVVVTLLGDPERGTRDRMTEGPAWQGLWKAATSVLGIVGLVGSVAVLVAAVADMGGVNRVEWTALRERPERFDVIANWLLVLGVAALLALFVVNLALVVVRRTDRPQKGSPERYFAPYAWGMAAALFTAIGAFIGVGFSAAVATGVSSALDLSTPVTGSSNGAQVTVGTTPMLDRVAYAWGLNVVILVVIMLVVVAWRMRRRRRTDERVTAMYTADGSLLVPPRWVSRVRFAVQKARVKNAIGPICLAFASAGMILAVALAVELVPCMNSRDPSTCGHLPGRLDLLSQPKYVVGVDGVAKSNLVALFGAWLLIAAAGWLLLQSRKAVAEEGKRRGLNVVWDVLAFWPHAVHPFSPRAYSKRCVEDLRERIRWHLDRLPEGGTRRDLVLCGHSQGSLISFATMMLLDESERDRVALVTFGSQLRVIFPKAFPAYVNFAAITRLYDDLDGAWINLYRTTDQLAGPVLSWNHQIDTDGARSEHFPKPRDGARADEYADPYRTRRCGADWRFADPVAYDPKLQDGAVAEIYGHSWFARNPDWHECMATVRAVPPPDRGAKLSQAEEEAWELARSAGARTRPDDPLTE</sequence>
<feature type="transmembrane region" description="Helical" evidence="2">
    <location>
        <begin position="114"/>
        <end position="140"/>
    </location>
</feature>
<reference evidence="3 4" key="1">
    <citation type="submission" date="2019-09" db="EMBL/GenBank/DDBJ databases">
        <title>Mumia zhuanghuii sp. nov. isolated from the intestinal contents of plateau pika (Ochotona curzoniae) in the Qinghai-Tibet plateau of China.</title>
        <authorList>
            <person name="Tian Z."/>
        </authorList>
    </citation>
    <scope>NUCLEOTIDE SEQUENCE [LARGE SCALE GENOMIC DNA]</scope>
    <source>
        <strain evidence="4">350</strain>
    </source>
</reference>
<evidence type="ECO:0000256" key="1">
    <source>
        <dbReference type="SAM" id="MobiDB-lite"/>
    </source>
</evidence>
<organism evidence="3 4">
    <name type="scientific">Mumia zhuanghuii</name>
    <dbReference type="NCBI Taxonomy" id="2585211"/>
    <lineage>
        <taxon>Bacteria</taxon>
        <taxon>Bacillati</taxon>
        <taxon>Actinomycetota</taxon>
        <taxon>Actinomycetes</taxon>
        <taxon>Propionibacteriales</taxon>
        <taxon>Nocardioidaceae</taxon>
        <taxon>Mumia</taxon>
    </lineage>
</organism>
<dbReference type="AlphaFoldDB" id="A0A5Q6RZP3"/>
<dbReference type="RefSeq" id="WP_149769095.1">
    <property type="nucleotide sequence ID" value="NZ_VDFQ02000002.1"/>
</dbReference>
<evidence type="ECO:0000313" key="4">
    <source>
        <dbReference type="Proteomes" id="UP000307768"/>
    </source>
</evidence>
<evidence type="ECO:0008006" key="5">
    <source>
        <dbReference type="Google" id="ProtNLM"/>
    </source>
</evidence>
<dbReference type="OrthoDB" id="4320047at2"/>
<feature type="transmembrane region" description="Helical" evidence="2">
    <location>
        <begin position="574"/>
        <end position="592"/>
    </location>
</feature>